<name>A0A2T3ZN88_TRIA4</name>
<keyword evidence="2" id="KW-1185">Reference proteome</keyword>
<dbReference type="EMBL" id="KZ679256">
    <property type="protein sequence ID" value="PTB46287.1"/>
    <property type="molecule type" value="Genomic_DNA"/>
</dbReference>
<protein>
    <submittedName>
        <fullName evidence="1">Uncharacterized protein</fullName>
    </submittedName>
</protein>
<dbReference type="AlphaFoldDB" id="A0A2T3ZN88"/>
<evidence type="ECO:0000313" key="2">
    <source>
        <dbReference type="Proteomes" id="UP000240493"/>
    </source>
</evidence>
<accession>A0A2T3ZN88</accession>
<sequence>MRCAQTKEPAFVESKKRNGIVFVLANGCQARFLGGCVIQNKMELCWTTSAFSPGASLLPAGWRMAY</sequence>
<evidence type="ECO:0000313" key="1">
    <source>
        <dbReference type="EMBL" id="PTB46287.1"/>
    </source>
</evidence>
<proteinExistence type="predicted"/>
<gene>
    <name evidence="1" type="ORF">M441DRAFT_53037</name>
</gene>
<reference evidence="1 2" key="1">
    <citation type="submission" date="2016-07" db="EMBL/GenBank/DDBJ databases">
        <title>Multiple horizontal gene transfer events from other fungi enriched the ability of initially mycotrophic Trichoderma (Ascomycota) to feed on dead plant biomass.</title>
        <authorList>
            <consortium name="DOE Joint Genome Institute"/>
            <person name="Aerts A."/>
            <person name="Atanasova L."/>
            <person name="Chenthamara K."/>
            <person name="Zhang J."/>
            <person name="Grujic M."/>
            <person name="Henrissat B."/>
            <person name="Kuo A."/>
            <person name="Salamov A."/>
            <person name="Lipzen A."/>
            <person name="Labutti K."/>
            <person name="Barry K."/>
            <person name="Miao Y."/>
            <person name="Rahimi M.J."/>
            <person name="Shen Q."/>
            <person name="Grigoriev I.V."/>
            <person name="Kubicek C.P."/>
            <person name="Druzhinina I.S."/>
        </authorList>
    </citation>
    <scope>NUCLEOTIDE SEQUENCE [LARGE SCALE GENOMIC DNA]</scope>
    <source>
        <strain evidence="1 2">CBS 433.97</strain>
    </source>
</reference>
<organism evidence="1 2">
    <name type="scientific">Trichoderma asperellum (strain ATCC 204424 / CBS 433.97 / NBRC 101777)</name>
    <dbReference type="NCBI Taxonomy" id="1042311"/>
    <lineage>
        <taxon>Eukaryota</taxon>
        <taxon>Fungi</taxon>
        <taxon>Dikarya</taxon>
        <taxon>Ascomycota</taxon>
        <taxon>Pezizomycotina</taxon>
        <taxon>Sordariomycetes</taxon>
        <taxon>Hypocreomycetidae</taxon>
        <taxon>Hypocreales</taxon>
        <taxon>Hypocreaceae</taxon>
        <taxon>Trichoderma</taxon>
    </lineage>
</organism>
<dbReference type="Proteomes" id="UP000240493">
    <property type="component" value="Unassembled WGS sequence"/>
</dbReference>